<keyword evidence="1 2" id="KW-0238">DNA-binding</keyword>
<name>A0ABX7PI18_9ACTN</name>
<dbReference type="Proteomes" id="UP000662818">
    <property type="component" value="Chromosome"/>
</dbReference>
<dbReference type="PIRSF" id="PIRSF002070">
    <property type="entry name" value="SSB"/>
    <property type="match status" value="1"/>
</dbReference>
<proteinExistence type="predicted"/>
<dbReference type="InterPro" id="IPR012340">
    <property type="entry name" value="NA-bd_OB-fold"/>
</dbReference>
<gene>
    <name evidence="5" type="ORF">CFH99_07900</name>
</gene>
<accession>A0ABX7PI18</accession>
<evidence type="ECO:0000313" key="5">
    <source>
        <dbReference type="EMBL" id="QSR25544.1"/>
    </source>
</evidence>
<evidence type="ECO:0000313" key="6">
    <source>
        <dbReference type="Proteomes" id="UP000662818"/>
    </source>
</evidence>
<dbReference type="Gene3D" id="2.40.50.140">
    <property type="entry name" value="Nucleic acid-binding proteins"/>
    <property type="match status" value="1"/>
</dbReference>
<keyword evidence="6" id="KW-1185">Reference proteome</keyword>
<dbReference type="Pfam" id="PF00436">
    <property type="entry name" value="SSB"/>
    <property type="match status" value="1"/>
</dbReference>
<dbReference type="PROSITE" id="PS50935">
    <property type="entry name" value="SSB"/>
    <property type="match status" value="1"/>
</dbReference>
<dbReference type="GO" id="GO:0003677">
    <property type="term" value="F:DNA binding"/>
    <property type="evidence" value="ECO:0007669"/>
    <property type="project" value="UniProtKB-KW"/>
</dbReference>
<dbReference type="InterPro" id="IPR011344">
    <property type="entry name" value="ssDNA-bd"/>
</dbReference>
<evidence type="ECO:0000256" key="3">
    <source>
        <dbReference type="RuleBase" id="RU000524"/>
    </source>
</evidence>
<evidence type="ECO:0000256" key="2">
    <source>
        <dbReference type="PIRNR" id="PIRNR002070"/>
    </source>
</evidence>
<evidence type="ECO:0000256" key="1">
    <source>
        <dbReference type="ARBA" id="ARBA00023125"/>
    </source>
</evidence>
<feature type="region of interest" description="Disordered" evidence="4">
    <location>
        <begin position="113"/>
        <end position="145"/>
    </location>
</feature>
<evidence type="ECO:0000256" key="4">
    <source>
        <dbReference type="SAM" id="MobiDB-lite"/>
    </source>
</evidence>
<sequence length="145" mass="15488">MTMLPTITIDGRLVDDPELRFTQGGKAVASFRVAASDSKKDASGNWETNERVFIGVSLWEGDAEEAAETLGKGDRVLISGRLFEREYEKRDGGTGKSLEMKFPTVAKVVAAKRGQRATSAAPARASSSAAGDPWGTAPVNDEPPF</sequence>
<feature type="compositionally biased region" description="Low complexity" evidence="4">
    <location>
        <begin position="117"/>
        <end position="130"/>
    </location>
</feature>
<organism evidence="5 6">
    <name type="scientific">Nocardioides aromaticivorans</name>
    <dbReference type="NCBI Taxonomy" id="200618"/>
    <lineage>
        <taxon>Bacteria</taxon>
        <taxon>Bacillati</taxon>
        <taxon>Actinomycetota</taxon>
        <taxon>Actinomycetes</taxon>
        <taxon>Propionibacteriales</taxon>
        <taxon>Nocardioidaceae</taxon>
        <taxon>Nocardioides</taxon>
    </lineage>
</organism>
<dbReference type="NCBIfam" id="TIGR00621">
    <property type="entry name" value="ssb"/>
    <property type="match status" value="1"/>
</dbReference>
<dbReference type="SUPFAM" id="SSF50249">
    <property type="entry name" value="Nucleic acid-binding proteins"/>
    <property type="match status" value="1"/>
</dbReference>
<dbReference type="EMBL" id="CP022295">
    <property type="protein sequence ID" value="QSR25544.1"/>
    <property type="molecule type" value="Genomic_DNA"/>
</dbReference>
<dbReference type="PANTHER" id="PTHR10302">
    <property type="entry name" value="SINGLE-STRANDED DNA-BINDING PROTEIN"/>
    <property type="match status" value="1"/>
</dbReference>
<dbReference type="CDD" id="cd04496">
    <property type="entry name" value="SSB_OBF"/>
    <property type="match status" value="1"/>
</dbReference>
<reference evidence="5 6" key="1">
    <citation type="submission" date="2017-06" db="EMBL/GenBank/DDBJ databases">
        <title>Complete Genome Sequence of the Soil Carbazole-Degrading Bacterium Nocardioides aromaticivorans IC177.</title>
        <authorList>
            <person name="Vejarano F."/>
            <person name="Suzuki-Minakuchi C."/>
            <person name="Ohtsubo Y."/>
            <person name="Tsuda M."/>
            <person name="Okada K."/>
            <person name="Nojiri H."/>
        </authorList>
    </citation>
    <scope>NUCLEOTIDE SEQUENCE [LARGE SCALE GENOMIC DNA]</scope>
    <source>
        <strain evidence="5 6">IC177</strain>
    </source>
</reference>
<dbReference type="PANTHER" id="PTHR10302:SF27">
    <property type="entry name" value="SINGLE-STRANDED DNA-BINDING PROTEIN"/>
    <property type="match status" value="1"/>
</dbReference>
<dbReference type="InterPro" id="IPR000424">
    <property type="entry name" value="Primosome_PriB/ssb"/>
</dbReference>
<protein>
    <recommendedName>
        <fullName evidence="2 3">Single-stranded DNA-binding protein</fullName>
    </recommendedName>
</protein>